<name>A0A9W6TPL2_9STRA</name>
<dbReference type="Proteomes" id="UP001165083">
    <property type="component" value="Unassembled WGS sequence"/>
</dbReference>
<keyword evidence="2" id="KW-1185">Reference proteome</keyword>
<dbReference type="AlphaFoldDB" id="A0A9W6TPL2"/>
<evidence type="ECO:0000313" key="1">
    <source>
        <dbReference type="EMBL" id="GMF16859.1"/>
    </source>
</evidence>
<protein>
    <submittedName>
        <fullName evidence="1">Unnamed protein product</fullName>
    </submittedName>
</protein>
<reference evidence="1" key="1">
    <citation type="submission" date="2023-04" db="EMBL/GenBank/DDBJ databases">
        <title>Phytophthora lilii NBRC 32176.</title>
        <authorList>
            <person name="Ichikawa N."/>
            <person name="Sato H."/>
            <person name="Tonouchi N."/>
        </authorList>
    </citation>
    <scope>NUCLEOTIDE SEQUENCE</scope>
    <source>
        <strain evidence="1">NBRC 32176</strain>
    </source>
</reference>
<dbReference type="EMBL" id="BSXW01000263">
    <property type="protein sequence ID" value="GMF16859.1"/>
    <property type="molecule type" value="Genomic_DNA"/>
</dbReference>
<sequence length="327" mass="36853">MLEESGTILERLKLDPKNVFRVIVPYFNGFNPQPVEKSMPIEASFSWRLLFRYFLDNNCEHKFVEWFTGRLPRNGNNLKFYEAINVIEYKLRKTMQSQEALYLFLGIDEYQKIEMVKDSPEDPNTSLLHELVEKIGQFLCSKPSSLILLPMFAGTDLSAIAEGAIVNLSYYVFNCLPKTLLTMDQVLSIAETNANYARLLSNSQMCKKLFLLGGVPRWVVDYLKAVKKTCRNEEPAGSDDINACFTSLWATYVDKYLSSADAPTLVRLAVTREPKEDPFGVKSNRVCQVPSNSLKIVVAQPGARCGNASSCDSVWSPSSSIPCKSSY</sequence>
<gene>
    <name evidence="1" type="ORF">Plil01_000608700</name>
</gene>
<dbReference type="OrthoDB" id="19885at2759"/>
<evidence type="ECO:0000313" key="2">
    <source>
        <dbReference type="Proteomes" id="UP001165083"/>
    </source>
</evidence>
<accession>A0A9W6TPL2</accession>
<comment type="caution">
    <text evidence="1">The sequence shown here is derived from an EMBL/GenBank/DDBJ whole genome shotgun (WGS) entry which is preliminary data.</text>
</comment>
<organism evidence="1 2">
    <name type="scientific">Phytophthora lilii</name>
    <dbReference type="NCBI Taxonomy" id="2077276"/>
    <lineage>
        <taxon>Eukaryota</taxon>
        <taxon>Sar</taxon>
        <taxon>Stramenopiles</taxon>
        <taxon>Oomycota</taxon>
        <taxon>Peronosporomycetes</taxon>
        <taxon>Peronosporales</taxon>
        <taxon>Peronosporaceae</taxon>
        <taxon>Phytophthora</taxon>
    </lineage>
</organism>
<proteinExistence type="predicted"/>